<gene>
    <name evidence="2" type="primary">wecB</name>
    <name evidence="2" type="ORF">NSIN_10132</name>
</gene>
<evidence type="ECO:0000313" key="3">
    <source>
        <dbReference type="Proteomes" id="UP000232412"/>
    </source>
</evidence>
<keyword evidence="2" id="KW-0413">Isomerase</keyword>
<dbReference type="OrthoDB" id="7018at2157"/>
<protein>
    <submittedName>
        <fullName evidence="2">UDP-N-acetylglucosamine 2-epimerase</fullName>
        <ecNumber evidence="2">5.1.3.14</ecNumber>
    </submittedName>
</protein>
<dbReference type="AlphaFoldDB" id="A0A2H1EF05"/>
<feature type="domain" description="UDP-N-acetylglucosamine 2-epimerase" evidence="1">
    <location>
        <begin position="24"/>
        <end position="353"/>
    </location>
</feature>
<evidence type="ECO:0000259" key="1">
    <source>
        <dbReference type="Pfam" id="PF02350"/>
    </source>
</evidence>
<proteinExistence type="predicted"/>
<keyword evidence="3" id="KW-1185">Reference proteome</keyword>
<accession>A0A2H1EF05</accession>
<dbReference type="InterPro" id="IPR029767">
    <property type="entry name" value="WecB-like"/>
</dbReference>
<dbReference type="Gene3D" id="3.40.50.2000">
    <property type="entry name" value="Glycogen Phosphorylase B"/>
    <property type="match status" value="2"/>
</dbReference>
<organism evidence="2 3">
    <name type="scientific">Nitrosotalea sinensis</name>
    <dbReference type="NCBI Taxonomy" id="1499975"/>
    <lineage>
        <taxon>Archaea</taxon>
        <taxon>Nitrososphaerota</taxon>
        <taxon>Nitrososphaeria</taxon>
        <taxon>Nitrosotaleales</taxon>
        <taxon>Nitrosotaleaceae</taxon>
        <taxon>Nitrosotalea</taxon>
    </lineage>
</organism>
<dbReference type="EC" id="5.1.3.14" evidence="2"/>
<dbReference type="PANTHER" id="PTHR43174">
    <property type="entry name" value="UDP-N-ACETYLGLUCOSAMINE 2-EPIMERASE"/>
    <property type="match status" value="1"/>
</dbReference>
<reference evidence="3" key="1">
    <citation type="submission" date="2016-12" db="EMBL/GenBank/DDBJ databases">
        <authorList>
            <person name="Herbold C."/>
        </authorList>
    </citation>
    <scope>NUCLEOTIDE SEQUENCE [LARGE SCALE GENOMIC DNA]</scope>
</reference>
<dbReference type="CDD" id="cd03786">
    <property type="entry name" value="GTB_UDP-GlcNAc_2-Epimerase"/>
    <property type="match status" value="1"/>
</dbReference>
<dbReference type="InterPro" id="IPR003331">
    <property type="entry name" value="UDP_GlcNAc_Epimerase_2_dom"/>
</dbReference>
<dbReference type="EMBL" id="FRFC01000001">
    <property type="protein sequence ID" value="SHO42683.1"/>
    <property type="molecule type" value="Genomic_DNA"/>
</dbReference>
<name>A0A2H1EF05_9ARCH</name>
<dbReference type="NCBIfam" id="TIGR00236">
    <property type="entry name" value="wecB"/>
    <property type="match status" value="1"/>
</dbReference>
<dbReference type="Pfam" id="PF02350">
    <property type="entry name" value="Epimerase_2"/>
    <property type="match status" value="1"/>
</dbReference>
<dbReference type="Proteomes" id="UP000232412">
    <property type="component" value="Unassembled WGS sequence"/>
</dbReference>
<dbReference type="SUPFAM" id="SSF53756">
    <property type="entry name" value="UDP-Glycosyltransferase/glycogen phosphorylase"/>
    <property type="match status" value="1"/>
</dbReference>
<dbReference type="GO" id="GO:0008761">
    <property type="term" value="F:UDP-N-acetylglucosamine 2-epimerase activity"/>
    <property type="evidence" value="ECO:0007669"/>
    <property type="project" value="UniProtKB-EC"/>
</dbReference>
<sequence>MKIMTIFGTRPEIIRLSRIFSLLDKNFDHVMVNTSQNYTYELNSVFFDDLEIRKPDYDLKIRTGKYGPEVSDIITKSEEVLQKERPDVLLILGDTNSGLAAIPAAHHKIKIAHLEAGMRSYDFRMPEEKNRIIIDHLSSLLLPYTAYSRENLIRENIHPAKIYVVGNPIIDVIDHFTPKIDASNIMEEMGLETDGYFLVTAHRSENVDNPETLGKIFSSLNAIGKKFKKQVIYPIHPRTVSKMKKQKIPSNIKLIKPLGFFDFSKLEKNAFCLITDSGTVPEEALYFKKPCVTIRESTERPEYIEEGSNILSGLDPKNIESAVELVTSNQNNTEWNRALGDGKTAQRVANILRGKIDRLDIKS</sequence>
<evidence type="ECO:0000313" key="2">
    <source>
        <dbReference type="EMBL" id="SHO42683.1"/>
    </source>
</evidence>
<dbReference type="PANTHER" id="PTHR43174:SF1">
    <property type="entry name" value="UDP-N-ACETYLGLUCOSAMINE 2-EPIMERASE"/>
    <property type="match status" value="1"/>
</dbReference>